<evidence type="ECO:0000259" key="1">
    <source>
        <dbReference type="Pfam" id="PF12652"/>
    </source>
</evidence>
<evidence type="ECO:0000313" key="3">
    <source>
        <dbReference type="Proteomes" id="UP001207605"/>
    </source>
</evidence>
<keyword evidence="3" id="KW-1185">Reference proteome</keyword>
<dbReference type="PIRSF" id="PIRSF010606">
    <property type="entry name" value="Spore_coat_CotJB"/>
    <property type="match status" value="1"/>
</dbReference>
<organism evidence="2 3">
    <name type="scientific">Dorea ammoniilytica</name>
    <dbReference type="NCBI Taxonomy" id="2981788"/>
    <lineage>
        <taxon>Bacteria</taxon>
        <taxon>Bacillati</taxon>
        <taxon>Bacillota</taxon>
        <taxon>Clostridia</taxon>
        <taxon>Lachnospirales</taxon>
        <taxon>Lachnospiraceae</taxon>
        <taxon>Dorea</taxon>
    </lineage>
</organism>
<evidence type="ECO:0000313" key="2">
    <source>
        <dbReference type="EMBL" id="MCU6700219.1"/>
    </source>
</evidence>
<comment type="caution">
    <text evidence="2">The sequence shown here is derived from an EMBL/GenBank/DDBJ whole genome shotgun (WGS) entry which is preliminary data.</text>
</comment>
<protein>
    <submittedName>
        <fullName evidence="2">Spore coat protein CotJB</fullName>
    </submittedName>
</protein>
<name>A0ABT2S6J2_9FIRM</name>
<sequence length="90" mass="10780">MNDNKPCRQELMNRINAASFAVDDVKLFLDTHPCDKDAMEYFEKYQEMRKCALREYAKYYSPLTIDTVRTDSCENWNWIDEPWPWQEGGC</sequence>
<dbReference type="EMBL" id="JAOQJV010000009">
    <property type="protein sequence ID" value="MCU6700219.1"/>
    <property type="molecule type" value="Genomic_DNA"/>
</dbReference>
<dbReference type="Proteomes" id="UP001207605">
    <property type="component" value="Unassembled WGS sequence"/>
</dbReference>
<reference evidence="2 3" key="1">
    <citation type="journal article" date="2021" name="ISME Commun">
        <title>Automated analysis of genomic sequences facilitates high-throughput and comprehensive description of bacteria.</title>
        <authorList>
            <person name="Hitch T.C.A."/>
        </authorList>
    </citation>
    <scope>NUCLEOTIDE SEQUENCE [LARGE SCALE GENOMIC DNA]</scope>
    <source>
        <strain evidence="2 3">Sanger_02</strain>
    </source>
</reference>
<dbReference type="InterPro" id="IPR024207">
    <property type="entry name" value="CotJB_dom"/>
</dbReference>
<gene>
    <name evidence="2" type="ORF">OCV65_08260</name>
</gene>
<keyword evidence="2" id="KW-0167">Capsid protein</keyword>
<accession>A0ABT2S6J2</accession>
<dbReference type="InterPro" id="IPR016571">
    <property type="entry name" value="Spore_coat_assembly_CotJB"/>
</dbReference>
<dbReference type="RefSeq" id="WP_262581664.1">
    <property type="nucleotide sequence ID" value="NZ_JAOQJV010000009.1"/>
</dbReference>
<dbReference type="Pfam" id="PF12652">
    <property type="entry name" value="CotJB"/>
    <property type="match status" value="1"/>
</dbReference>
<keyword evidence="2" id="KW-0946">Virion</keyword>
<feature type="domain" description="Protein CotJB" evidence="1">
    <location>
        <begin position="10"/>
        <end position="86"/>
    </location>
</feature>
<proteinExistence type="predicted"/>